<organism evidence="1 2">
    <name type="scientific">Blattamonas nauphoetae</name>
    <dbReference type="NCBI Taxonomy" id="2049346"/>
    <lineage>
        <taxon>Eukaryota</taxon>
        <taxon>Metamonada</taxon>
        <taxon>Preaxostyla</taxon>
        <taxon>Oxymonadida</taxon>
        <taxon>Blattamonas</taxon>
    </lineage>
</organism>
<accession>A0ABQ9XZP1</accession>
<evidence type="ECO:0000313" key="1">
    <source>
        <dbReference type="EMBL" id="KAK2956941.1"/>
    </source>
</evidence>
<dbReference type="EMBL" id="JARBJD010000050">
    <property type="protein sequence ID" value="KAK2956941.1"/>
    <property type="molecule type" value="Genomic_DNA"/>
</dbReference>
<reference evidence="1 2" key="1">
    <citation type="journal article" date="2022" name="bioRxiv">
        <title>Genomics of Preaxostyla Flagellates Illuminates Evolutionary Transitions and the Path Towards Mitochondrial Loss.</title>
        <authorList>
            <person name="Novak L.V.F."/>
            <person name="Treitli S.C."/>
            <person name="Pyrih J."/>
            <person name="Halakuc P."/>
            <person name="Pipaliya S.V."/>
            <person name="Vacek V."/>
            <person name="Brzon O."/>
            <person name="Soukal P."/>
            <person name="Eme L."/>
            <person name="Dacks J.B."/>
            <person name="Karnkowska A."/>
            <person name="Elias M."/>
            <person name="Hampl V."/>
        </authorList>
    </citation>
    <scope>NUCLEOTIDE SEQUENCE [LARGE SCALE GENOMIC DNA]</scope>
    <source>
        <strain evidence="1">NAU3</strain>
        <tissue evidence="1">Gut</tissue>
    </source>
</reference>
<dbReference type="Proteomes" id="UP001281761">
    <property type="component" value="Unassembled WGS sequence"/>
</dbReference>
<proteinExistence type="predicted"/>
<name>A0ABQ9XZP1_9EUKA</name>
<dbReference type="Gene3D" id="1.25.10.10">
    <property type="entry name" value="Leucine-rich Repeat Variant"/>
    <property type="match status" value="1"/>
</dbReference>
<dbReference type="InterPro" id="IPR011989">
    <property type="entry name" value="ARM-like"/>
</dbReference>
<comment type="caution">
    <text evidence="1">The sequence shown here is derived from an EMBL/GenBank/DDBJ whole genome shotgun (WGS) entry which is preliminary data.</text>
</comment>
<evidence type="ECO:0000313" key="2">
    <source>
        <dbReference type="Proteomes" id="UP001281761"/>
    </source>
</evidence>
<keyword evidence="2" id="KW-1185">Reference proteome</keyword>
<sequence>MNLRSGAVSNSRHVSNSSSFQNTILVNKTSIHPDIDREKAKQTNLVEAFLRQICGKCKSLRPKMLKDLLILATESDWALSAILEVEYITPLEEYCEKTQPCEVPLALPKLLSLIGKPSEAECLLICESTIPSFLLKCVLSSKNNIVRTAIGECLLTMTSTPRSSSAFLAHHKTQFLAFLDHCETHALSDPLLTILAQLCFSPHLEVSKLTLKALSTRCKSDSQTYSFLRTLKVPSGSTDSSSELVPFAGRLCSTLSWHVSEVKSLFTESSPSDGTVSALSTTLPSESPPLNGNTLLDVLFEGFSLLYSLLFTIDSTFDCILIKYDFVPVLKSAIIACLDLLDHERSESNHPPAGRTAQLINVLNISWNCAAESLTSYHTFFYPVVKSAFSDVPQLCSLLERTCCHSSPSHSYHLRMIINVSGSLVHVIPRMLEEHLIQRVIIASNPITVPTAHDNFHLRLIWAISNLILDSKNIAQNKEDKKRIRKLQFEFVLKPAKQYLQFILQREEFIPKTDSINRDLPCQISNLLRKTLLLERGMLEDGEIVETGREEWEVGWLVETTDEDELGERLDWTRDDDARMKTSEKARWKKRVERQRGAGHEDAMEGWMMRQDTRPRSEIAEYVRHFQKESGMNNIIWSRWRYYGY</sequence>
<dbReference type="InterPro" id="IPR016024">
    <property type="entry name" value="ARM-type_fold"/>
</dbReference>
<dbReference type="SUPFAM" id="SSF48371">
    <property type="entry name" value="ARM repeat"/>
    <property type="match status" value="1"/>
</dbReference>
<protein>
    <submittedName>
        <fullName evidence="1">Uncharacterized protein</fullName>
    </submittedName>
</protein>
<gene>
    <name evidence="1" type="ORF">BLNAU_8016</name>
</gene>